<dbReference type="RefSeq" id="WP_095502935.1">
    <property type="nucleotide sequence ID" value="NZ_WJXO01000001.1"/>
</dbReference>
<name>A0A7X2KZ11_9NEIS</name>
<dbReference type="Pfam" id="PF02739">
    <property type="entry name" value="5_3_exonuc_N"/>
    <property type="match status" value="1"/>
</dbReference>
<dbReference type="Pfam" id="PF01612">
    <property type="entry name" value="DNA_pol_A_exo1"/>
    <property type="match status" value="1"/>
</dbReference>
<dbReference type="InterPro" id="IPR020046">
    <property type="entry name" value="5-3_exonucl_a-hlix_arch_N"/>
</dbReference>
<proteinExistence type="predicted"/>
<dbReference type="InterPro" id="IPR038969">
    <property type="entry name" value="FEN"/>
</dbReference>
<evidence type="ECO:0000256" key="2">
    <source>
        <dbReference type="ARBA" id="ARBA00022801"/>
    </source>
</evidence>
<dbReference type="Gene3D" id="3.30.420.10">
    <property type="entry name" value="Ribonuclease H-like superfamily/Ribonuclease H"/>
    <property type="match status" value="1"/>
</dbReference>
<dbReference type="InterPro" id="IPR002421">
    <property type="entry name" value="5-3_exonuclease"/>
</dbReference>
<dbReference type="Gene3D" id="3.40.50.1010">
    <property type="entry name" value="5'-nuclease"/>
    <property type="match status" value="1"/>
</dbReference>
<dbReference type="InterPro" id="IPR043502">
    <property type="entry name" value="DNA/RNA_pol_sf"/>
</dbReference>
<dbReference type="InterPro" id="IPR002562">
    <property type="entry name" value="3'-5'_exonuclease_dom"/>
</dbReference>
<protein>
    <recommendedName>
        <fullName evidence="3">5'-3' exonuclease domain-containing protein</fullName>
    </recommendedName>
</protein>
<dbReference type="GO" id="GO:0008409">
    <property type="term" value="F:5'-3' exonuclease activity"/>
    <property type="evidence" value="ECO:0007669"/>
    <property type="project" value="InterPro"/>
</dbReference>
<dbReference type="SUPFAM" id="SSF88723">
    <property type="entry name" value="PIN domain-like"/>
    <property type="match status" value="1"/>
</dbReference>
<gene>
    <name evidence="4" type="ORF">GJU80_08800</name>
</gene>
<comment type="caution">
    <text evidence="4">The sequence shown here is derived from an EMBL/GenBank/DDBJ whole genome shotgun (WGS) entry which is preliminary data.</text>
</comment>
<evidence type="ECO:0000313" key="4">
    <source>
        <dbReference type="EMBL" id="MRN38569.1"/>
    </source>
</evidence>
<keyword evidence="2" id="KW-0378">Hydrolase</keyword>
<dbReference type="SUPFAM" id="SSF56672">
    <property type="entry name" value="DNA/RNA polymerases"/>
    <property type="match status" value="1"/>
</dbReference>
<dbReference type="PANTHER" id="PTHR42646">
    <property type="entry name" value="FLAP ENDONUCLEASE XNI"/>
    <property type="match status" value="1"/>
</dbReference>
<dbReference type="GO" id="GO:0033567">
    <property type="term" value="P:DNA replication, Okazaki fragment processing"/>
    <property type="evidence" value="ECO:0007669"/>
    <property type="project" value="InterPro"/>
</dbReference>
<dbReference type="InterPro" id="IPR012337">
    <property type="entry name" value="RNaseH-like_sf"/>
</dbReference>
<dbReference type="InterPro" id="IPR029060">
    <property type="entry name" value="PIN-like_dom_sf"/>
</dbReference>
<dbReference type="AlphaFoldDB" id="A0A7X2KZ11"/>
<dbReference type="Gene3D" id="1.10.150.20">
    <property type="entry name" value="5' to 3' exonuclease, C-terminal subdomain"/>
    <property type="match status" value="1"/>
</dbReference>
<dbReference type="SMART" id="SM00475">
    <property type="entry name" value="53EXOc"/>
    <property type="match status" value="1"/>
</dbReference>
<dbReference type="Proteomes" id="UP000486297">
    <property type="component" value="Unassembled WGS sequence"/>
</dbReference>
<keyword evidence="5" id="KW-1185">Reference proteome</keyword>
<evidence type="ECO:0000259" key="3">
    <source>
        <dbReference type="SMART" id="SM00475"/>
    </source>
</evidence>
<dbReference type="SUPFAM" id="SSF53098">
    <property type="entry name" value="Ribonuclease H-like"/>
    <property type="match status" value="1"/>
</dbReference>
<dbReference type="InterPro" id="IPR036397">
    <property type="entry name" value="RNaseH_sf"/>
</dbReference>
<accession>A0A7X2KZ11</accession>
<organism evidence="4 5">
    <name type="scientific">Neisseria brasiliensis</name>
    <dbReference type="NCBI Taxonomy" id="2666100"/>
    <lineage>
        <taxon>Bacteria</taxon>
        <taxon>Pseudomonadati</taxon>
        <taxon>Pseudomonadota</taxon>
        <taxon>Betaproteobacteria</taxon>
        <taxon>Neisseriales</taxon>
        <taxon>Neisseriaceae</taxon>
        <taxon>Neisseria</taxon>
    </lineage>
</organism>
<evidence type="ECO:0000256" key="1">
    <source>
        <dbReference type="ARBA" id="ARBA00022722"/>
    </source>
</evidence>
<dbReference type="PANTHER" id="PTHR42646:SF2">
    <property type="entry name" value="5'-3' EXONUCLEASE FAMILY PROTEIN"/>
    <property type="match status" value="1"/>
</dbReference>
<keyword evidence="1" id="KW-0540">Nuclease</keyword>
<feature type="domain" description="5'-3' exonuclease" evidence="3">
    <location>
        <begin position="1"/>
        <end position="275"/>
    </location>
</feature>
<sequence length="767" mass="87476">MKILVDIASIAKRALLAGEDKHNGYYEYLQSEGKEVLINSATYGLDNLCKSFESFFKDLEVYPKDVVLVMDGVNGTQIRKSINSTYKSGRSKPQGFYREYNNMMTHFTEIMLGLGAQTARYDGVEADDLIGFFCDTITEDQILVWSNDKDLLICAKNPNVHVYYNRELNPLPYGNFPYEFIDVYKATVGDASDNISGAKGFGPKAFEKMYEIFGDNGLRVLRAAIQKKGLAGLSEDVAALPQLQKLIDYAPDVQTSLALAELKTYLIKPEKIIWSHGVCQTNATVHPFLKDFSQQVTGVTALNFEMAFDEIKELAKESEVIALDIETSTPEESDNWLFDIKGEKHNSVDVYGSRLTGISLTMGGNFHRTFYFSVDHRDTPNVEKSLIENVLKYLNPTHRFVIHNVNFELPVLHNEFGWFLRDVDDTKMMASYVDENSSLALKTNSLRWLGYEQDTYEDTLKKAATEAFTPTKMNHLTLQEVLHYGADDTICTAALYQWFQLHMMLEQVWQVYRDVEIGAAYWVAQAFLDGADIDQVTLAKMISRDAQAKTEQEKILFDYLTEQGWEGSVLEEADESSRYTPKWIKYAFEIVTGRPLETSVRRFERLVFEVREQGAETLATLLESEDLGRLNQYVRTHFSGTPAFNTGSPKQMQHLMYEVMQLPVRLRNKPTDLMRLKGQDGTPQTDDVAINSALHYDLPDADDPRRAVLNALLKLKMYNTREGLYYKTYPKLPHWSDRKIRSSMNQCATVTRRFSSSNPKLNWASQG</sequence>
<dbReference type="GO" id="GO:0008408">
    <property type="term" value="F:3'-5' exonuclease activity"/>
    <property type="evidence" value="ECO:0007669"/>
    <property type="project" value="InterPro"/>
</dbReference>
<dbReference type="EMBL" id="WJXO01000001">
    <property type="protein sequence ID" value="MRN38569.1"/>
    <property type="molecule type" value="Genomic_DNA"/>
</dbReference>
<evidence type="ECO:0000313" key="5">
    <source>
        <dbReference type="Proteomes" id="UP000486297"/>
    </source>
</evidence>
<dbReference type="GO" id="GO:0017108">
    <property type="term" value="F:5'-flap endonuclease activity"/>
    <property type="evidence" value="ECO:0007669"/>
    <property type="project" value="InterPro"/>
</dbReference>
<reference evidence="4" key="1">
    <citation type="journal article" name="Emerg. Infect. Dis.">
        <title>Two cases of a newly characterized neisseria species.</title>
        <authorList>
            <person name="Mustapha M."/>
            <person name="Lemos A.P.S."/>
            <person name="Harrison L.H."/>
            <person name="Vantyne D."/>
            <person name="Sacchi C.T."/>
        </authorList>
    </citation>
    <scope>NUCLEOTIDE SEQUENCE</scope>
    <source>
        <strain evidence="4">N.95.16</strain>
    </source>
</reference>
<dbReference type="GO" id="GO:0003677">
    <property type="term" value="F:DNA binding"/>
    <property type="evidence" value="ECO:0007669"/>
    <property type="project" value="InterPro"/>
</dbReference>